<dbReference type="InterPro" id="IPR001387">
    <property type="entry name" value="Cro/C1-type_HTH"/>
</dbReference>
<dbReference type="PROSITE" id="PS00552">
    <property type="entry name" value="HTH_MERR_1"/>
    <property type="match status" value="1"/>
</dbReference>
<evidence type="ECO:0000259" key="2">
    <source>
        <dbReference type="PROSITE" id="PS50937"/>
    </source>
</evidence>
<gene>
    <name evidence="4" type="ORF">PZN02_004054</name>
</gene>
<dbReference type="InterPro" id="IPR011051">
    <property type="entry name" value="RmlC_Cupin_sf"/>
</dbReference>
<accession>A0ABY8DI08</accession>
<dbReference type="InterPro" id="IPR014710">
    <property type="entry name" value="RmlC-like_jellyroll"/>
</dbReference>
<dbReference type="Proteomes" id="UP001229355">
    <property type="component" value="Chromosome 2"/>
</dbReference>
<dbReference type="InterPro" id="IPR010982">
    <property type="entry name" value="Lambda_DNA-bd_dom_sf"/>
</dbReference>
<dbReference type="InterPro" id="IPR000551">
    <property type="entry name" value="MerR-type_HTH_dom"/>
</dbReference>
<sequence>MSGAGNIRYKVAEAARLAGVSASTLRLWETQGLVVPERSATGHRQYTDADLARLKRISWFRAQRGLNPAAIREALEAEDANDETGPAAMAESNADLQVGRKLRSLRHAAGKTLEQVASDVGIAASVLSTLERTSQGVSVAVLHNLAEYFGTTVSSLSGEDEPEVRALVRAGEWRNWPRTTPGVTVQLLAEGRNQMDCHRFVLAPGASSEGAYRHDGEEFVYVLSGRVEFILDSDQFYDLHPGDSLYFESRRRHAWSNRHDGETVLLWINTPPTF</sequence>
<feature type="domain" description="HTH merR-type" evidence="2">
    <location>
        <begin position="8"/>
        <end position="77"/>
    </location>
</feature>
<keyword evidence="5" id="KW-1185">Reference proteome</keyword>
<dbReference type="SMART" id="SM00530">
    <property type="entry name" value="HTH_XRE"/>
    <property type="match status" value="1"/>
</dbReference>
<dbReference type="EMBL" id="CP120374">
    <property type="protein sequence ID" value="WEX90509.1"/>
    <property type="molecule type" value="Genomic_DNA"/>
</dbReference>
<evidence type="ECO:0000313" key="4">
    <source>
        <dbReference type="EMBL" id="WEX90509.1"/>
    </source>
</evidence>
<dbReference type="RefSeq" id="WP_280662473.1">
    <property type="nucleotide sequence ID" value="NZ_CP120374.1"/>
</dbReference>
<keyword evidence="1" id="KW-0238">DNA-binding</keyword>
<dbReference type="InterPro" id="IPR013096">
    <property type="entry name" value="Cupin_2"/>
</dbReference>
<evidence type="ECO:0000313" key="5">
    <source>
        <dbReference type="Proteomes" id="UP001229355"/>
    </source>
</evidence>
<evidence type="ECO:0000259" key="3">
    <source>
        <dbReference type="PROSITE" id="PS50943"/>
    </source>
</evidence>
<dbReference type="Pfam" id="PF13411">
    <property type="entry name" value="MerR_1"/>
    <property type="match status" value="1"/>
</dbReference>
<dbReference type="SUPFAM" id="SSF47413">
    <property type="entry name" value="lambda repressor-like DNA-binding domains"/>
    <property type="match status" value="1"/>
</dbReference>
<dbReference type="Gene3D" id="1.10.260.40">
    <property type="entry name" value="lambda repressor-like DNA-binding domains"/>
    <property type="match status" value="1"/>
</dbReference>
<dbReference type="PROSITE" id="PS50937">
    <property type="entry name" value="HTH_MERR_2"/>
    <property type="match status" value="1"/>
</dbReference>
<dbReference type="InterPro" id="IPR009061">
    <property type="entry name" value="DNA-bd_dom_put_sf"/>
</dbReference>
<dbReference type="CDD" id="cd00093">
    <property type="entry name" value="HTH_XRE"/>
    <property type="match status" value="1"/>
</dbReference>
<dbReference type="Pfam" id="PF07883">
    <property type="entry name" value="Cupin_2"/>
    <property type="match status" value="1"/>
</dbReference>
<dbReference type="PANTHER" id="PTHR46797">
    <property type="entry name" value="HTH-TYPE TRANSCRIPTIONAL REGULATOR"/>
    <property type="match status" value="1"/>
</dbReference>
<feature type="domain" description="HTH cro/C1-type" evidence="3">
    <location>
        <begin position="102"/>
        <end position="156"/>
    </location>
</feature>
<reference evidence="4 5" key="1">
    <citation type="submission" date="2023-03" db="EMBL/GenBank/DDBJ databases">
        <authorList>
            <person name="Kaur S."/>
            <person name="Espinosa-Saiz D."/>
            <person name="Velazquez E."/>
            <person name="Menendez E."/>
            <person name="diCenzo G.C."/>
        </authorList>
    </citation>
    <scope>NUCLEOTIDE SEQUENCE [LARGE SCALE GENOMIC DNA]</scope>
    <source>
        <strain evidence="4 5">LMG 24692</strain>
    </source>
</reference>
<dbReference type="CDD" id="cd00592">
    <property type="entry name" value="HTH_MerR-like"/>
    <property type="match status" value="1"/>
</dbReference>
<evidence type="ECO:0000256" key="1">
    <source>
        <dbReference type="ARBA" id="ARBA00023125"/>
    </source>
</evidence>
<dbReference type="SMART" id="SM00422">
    <property type="entry name" value="HTH_MERR"/>
    <property type="match status" value="1"/>
</dbReference>
<dbReference type="SUPFAM" id="SSF51182">
    <property type="entry name" value="RmlC-like cupins"/>
    <property type="match status" value="1"/>
</dbReference>
<proteinExistence type="predicted"/>
<organism evidence="4 5">
    <name type="scientific">Sinorhizobium garamanticum</name>
    <dbReference type="NCBI Taxonomy" id="680247"/>
    <lineage>
        <taxon>Bacteria</taxon>
        <taxon>Pseudomonadati</taxon>
        <taxon>Pseudomonadota</taxon>
        <taxon>Alphaproteobacteria</taxon>
        <taxon>Hyphomicrobiales</taxon>
        <taxon>Rhizobiaceae</taxon>
        <taxon>Sinorhizobium/Ensifer group</taxon>
        <taxon>Sinorhizobium</taxon>
    </lineage>
</organism>
<dbReference type="Pfam" id="PF13560">
    <property type="entry name" value="HTH_31"/>
    <property type="match status" value="1"/>
</dbReference>
<dbReference type="Gene3D" id="2.60.120.10">
    <property type="entry name" value="Jelly Rolls"/>
    <property type="match status" value="1"/>
</dbReference>
<dbReference type="SUPFAM" id="SSF46955">
    <property type="entry name" value="Putative DNA-binding domain"/>
    <property type="match status" value="1"/>
</dbReference>
<dbReference type="PROSITE" id="PS50943">
    <property type="entry name" value="HTH_CROC1"/>
    <property type="match status" value="1"/>
</dbReference>
<dbReference type="InterPro" id="IPR050807">
    <property type="entry name" value="TransReg_Diox_bact_type"/>
</dbReference>
<dbReference type="CDD" id="cd02209">
    <property type="entry name" value="cupin_XRE_C"/>
    <property type="match status" value="1"/>
</dbReference>
<dbReference type="PANTHER" id="PTHR46797:SF1">
    <property type="entry name" value="METHYLPHOSPHONATE SYNTHASE"/>
    <property type="match status" value="1"/>
</dbReference>
<protein>
    <submittedName>
        <fullName evidence="4">MerR family transcriptional regulator</fullName>
    </submittedName>
</protein>
<dbReference type="Gene3D" id="1.10.1660.10">
    <property type="match status" value="1"/>
</dbReference>
<name>A0ABY8DI08_9HYPH</name>